<dbReference type="EMBL" id="BQNB010012602">
    <property type="protein sequence ID" value="GJT05621.1"/>
    <property type="molecule type" value="Genomic_DNA"/>
</dbReference>
<keyword evidence="3" id="KW-1185">Reference proteome</keyword>
<reference evidence="2" key="2">
    <citation type="submission" date="2022-01" db="EMBL/GenBank/DDBJ databases">
        <authorList>
            <person name="Yamashiro T."/>
            <person name="Shiraishi A."/>
            <person name="Satake H."/>
            <person name="Nakayama K."/>
        </authorList>
    </citation>
    <scope>NUCLEOTIDE SEQUENCE</scope>
</reference>
<accession>A0ABQ5ATQ3</accession>
<gene>
    <name evidence="2" type="ORF">Tco_0840083</name>
</gene>
<protein>
    <recommendedName>
        <fullName evidence="1">Tf2-1-like SH3-like domain-containing protein</fullName>
    </recommendedName>
</protein>
<evidence type="ECO:0000313" key="2">
    <source>
        <dbReference type="EMBL" id="GJT05621.1"/>
    </source>
</evidence>
<name>A0ABQ5ATQ3_9ASTR</name>
<organism evidence="2 3">
    <name type="scientific">Tanacetum coccineum</name>
    <dbReference type="NCBI Taxonomy" id="301880"/>
    <lineage>
        <taxon>Eukaryota</taxon>
        <taxon>Viridiplantae</taxon>
        <taxon>Streptophyta</taxon>
        <taxon>Embryophyta</taxon>
        <taxon>Tracheophyta</taxon>
        <taxon>Spermatophyta</taxon>
        <taxon>Magnoliopsida</taxon>
        <taxon>eudicotyledons</taxon>
        <taxon>Gunneridae</taxon>
        <taxon>Pentapetalae</taxon>
        <taxon>asterids</taxon>
        <taxon>campanulids</taxon>
        <taxon>Asterales</taxon>
        <taxon>Asteraceae</taxon>
        <taxon>Asteroideae</taxon>
        <taxon>Anthemideae</taxon>
        <taxon>Anthemidinae</taxon>
        <taxon>Tanacetum</taxon>
    </lineage>
</organism>
<sequence>MTVPFHTRFLAITTKYLGYSLDISNGQNIIPETDRNKVKNHQNNLKTCFEPSVIDLWKRMVKTLTIGGIILTITLSCHTKAAPFEALYGQKCRSPVCWAKVGDVQLTGPEIIHETTKKIMQIRQSPFFIILKRVGPVAYKLELPEELSNVHNTFHISNLKKCLSDESLVIPIKELRLDDKLNFVEEPVEIMDQEVKQLKQSLIPIIKVRWNSKIGPEFTWEREDKIHAKYPHLFSNITLTSN</sequence>
<feature type="domain" description="Tf2-1-like SH3-like" evidence="1">
    <location>
        <begin position="115"/>
        <end position="162"/>
    </location>
</feature>
<dbReference type="PANTHER" id="PTHR46148:SF59">
    <property type="entry name" value="NUCLEOTIDYLTRANSFERASE, RIBONUCLEASE H"/>
    <property type="match status" value="1"/>
</dbReference>
<dbReference type="Pfam" id="PF24626">
    <property type="entry name" value="SH3_Tf2-1"/>
    <property type="match status" value="1"/>
</dbReference>
<dbReference type="PANTHER" id="PTHR46148">
    <property type="entry name" value="CHROMO DOMAIN-CONTAINING PROTEIN"/>
    <property type="match status" value="1"/>
</dbReference>
<evidence type="ECO:0000313" key="3">
    <source>
        <dbReference type="Proteomes" id="UP001151760"/>
    </source>
</evidence>
<comment type="caution">
    <text evidence="2">The sequence shown here is derived from an EMBL/GenBank/DDBJ whole genome shotgun (WGS) entry which is preliminary data.</text>
</comment>
<dbReference type="InterPro" id="IPR056924">
    <property type="entry name" value="SH3_Tf2-1"/>
</dbReference>
<evidence type="ECO:0000259" key="1">
    <source>
        <dbReference type="Pfam" id="PF24626"/>
    </source>
</evidence>
<proteinExistence type="predicted"/>
<reference evidence="2" key="1">
    <citation type="journal article" date="2022" name="Int. J. Mol. Sci.">
        <title>Draft Genome of Tanacetum Coccineum: Genomic Comparison of Closely Related Tanacetum-Family Plants.</title>
        <authorList>
            <person name="Yamashiro T."/>
            <person name="Shiraishi A."/>
            <person name="Nakayama K."/>
            <person name="Satake H."/>
        </authorList>
    </citation>
    <scope>NUCLEOTIDE SEQUENCE</scope>
</reference>
<dbReference type="Proteomes" id="UP001151760">
    <property type="component" value="Unassembled WGS sequence"/>
</dbReference>